<keyword evidence="3" id="KW-1185">Reference proteome</keyword>
<organism evidence="2 3">
    <name type="scientific">Brassica oleracea var. oleracea</name>
    <dbReference type="NCBI Taxonomy" id="109376"/>
    <lineage>
        <taxon>Eukaryota</taxon>
        <taxon>Viridiplantae</taxon>
        <taxon>Streptophyta</taxon>
        <taxon>Embryophyta</taxon>
        <taxon>Tracheophyta</taxon>
        <taxon>Spermatophyta</taxon>
        <taxon>Magnoliopsida</taxon>
        <taxon>eudicotyledons</taxon>
        <taxon>Gunneridae</taxon>
        <taxon>Pentapetalae</taxon>
        <taxon>rosids</taxon>
        <taxon>malvids</taxon>
        <taxon>Brassicales</taxon>
        <taxon>Brassicaceae</taxon>
        <taxon>Brassiceae</taxon>
        <taxon>Brassica</taxon>
    </lineage>
</organism>
<dbReference type="OMA" id="KRRIHCH"/>
<dbReference type="HOGENOM" id="CLU_1858065_0_0_1"/>
<reference evidence="2" key="2">
    <citation type="submission" date="2015-03" db="UniProtKB">
        <authorList>
            <consortium name="EnsemblPlants"/>
        </authorList>
    </citation>
    <scope>IDENTIFICATION</scope>
</reference>
<accession>A0A0D3EGW8</accession>
<dbReference type="Proteomes" id="UP000032141">
    <property type="component" value="Chromosome C9"/>
</dbReference>
<dbReference type="Gramene" id="Bo9g174630.1">
    <property type="protein sequence ID" value="Bo9g174630.1"/>
    <property type="gene ID" value="Bo9g174630"/>
</dbReference>
<feature type="transmembrane region" description="Helical" evidence="1">
    <location>
        <begin position="103"/>
        <end position="125"/>
    </location>
</feature>
<protein>
    <submittedName>
        <fullName evidence="2">Uncharacterized protein</fullName>
    </submittedName>
</protein>
<name>A0A0D3EGW8_BRAOL</name>
<evidence type="ECO:0000313" key="3">
    <source>
        <dbReference type="Proteomes" id="UP000032141"/>
    </source>
</evidence>
<reference evidence="2 3" key="1">
    <citation type="journal article" date="2014" name="Genome Biol.">
        <title>Transcriptome and methylome profiling reveals relics of genome dominance in the mesopolyploid Brassica oleracea.</title>
        <authorList>
            <person name="Parkin I.A."/>
            <person name="Koh C."/>
            <person name="Tang H."/>
            <person name="Robinson S.J."/>
            <person name="Kagale S."/>
            <person name="Clarke W.E."/>
            <person name="Town C.D."/>
            <person name="Nixon J."/>
            <person name="Krishnakumar V."/>
            <person name="Bidwell S.L."/>
            <person name="Denoeud F."/>
            <person name="Belcram H."/>
            <person name="Links M.G."/>
            <person name="Just J."/>
            <person name="Clarke C."/>
            <person name="Bender T."/>
            <person name="Huebert T."/>
            <person name="Mason A.S."/>
            <person name="Pires J.C."/>
            <person name="Barker G."/>
            <person name="Moore J."/>
            <person name="Walley P.G."/>
            <person name="Manoli S."/>
            <person name="Batley J."/>
            <person name="Edwards D."/>
            <person name="Nelson M.N."/>
            <person name="Wang X."/>
            <person name="Paterson A.H."/>
            <person name="King G."/>
            <person name="Bancroft I."/>
            <person name="Chalhoub B."/>
            <person name="Sharpe A.G."/>
        </authorList>
    </citation>
    <scope>NUCLEOTIDE SEQUENCE</scope>
    <source>
        <strain evidence="2 3">cv. TO1000</strain>
    </source>
</reference>
<keyword evidence="1" id="KW-1133">Transmembrane helix</keyword>
<keyword evidence="1" id="KW-0812">Transmembrane</keyword>
<evidence type="ECO:0000313" key="2">
    <source>
        <dbReference type="EnsemblPlants" id="Bo9g174630.1"/>
    </source>
</evidence>
<evidence type="ECO:0000256" key="1">
    <source>
        <dbReference type="SAM" id="Phobius"/>
    </source>
</evidence>
<dbReference type="EnsemblPlants" id="Bo9g174630.1">
    <property type="protein sequence ID" value="Bo9g174630.1"/>
    <property type="gene ID" value="Bo9g174630"/>
</dbReference>
<sequence>MSSLRFVAIFFHRISLLYPRHHHLFDHRRCSTLHLCRSRSSGAPLVVVNSSSPFVATVSHAPLASPPPRSFSPLLSMLPEAPNLLSWRVNSPDLLASPSQTTIAIGGASFILAIFLFCSALSRTLSPSLRHNLSRSSS</sequence>
<keyword evidence="1" id="KW-0472">Membrane</keyword>
<dbReference type="AlphaFoldDB" id="A0A0D3EGW8"/>
<proteinExistence type="predicted"/>